<evidence type="ECO:0000259" key="6">
    <source>
        <dbReference type="PROSITE" id="PS50110"/>
    </source>
</evidence>
<dbReference type="Pfam" id="PF01627">
    <property type="entry name" value="Hpt"/>
    <property type="match status" value="1"/>
</dbReference>
<dbReference type="GO" id="GO:0005524">
    <property type="term" value="F:ATP binding"/>
    <property type="evidence" value="ECO:0007669"/>
    <property type="project" value="UniProtKB-KW"/>
</dbReference>
<dbReference type="InterPro" id="IPR001789">
    <property type="entry name" value="Sig_transdc_resp-reg_receiver"/>
</dbReference>
<dbReference type="AlphaFoldDB" id="A0A3S2Z7I0"/>
<evidence type="ECO:0000313" key="8">
    <source>
        <dbReference type="EMBL" id="RVU36461.1"/>
    </source>
</evidence>
<gene>
    <name evidence="8" type="ORF">EOI86_14775</name>
</gene>
<evidence type="ECO:0000256" key="2">
    <source>
        <dbReference type="ARBA" id="ARBA00023012"/>
    </source>
</evidence>
<protein>
    <submittedName>
        <fullName evidence="8">Response regulator</fullName>
    </submittedName>
</protein>
<evidence type="ECO:0000313" key="9">
    <source>
        <dbReference type="Proteomes" id="UP000287447"/>
    </source>
</evidence>
<evidence type="ECO:0000256" key="5">
    <source>
        <dbReference type="SAM" id="MobiDB-lite"/>
    </source>
</evidence>
<dbReference type="PROSITE" id="PS50894">
    <property type="entry name" value="HPT"/>
    <property type="match status" value="1"/>
</dbReference>
<feature type="domain" description="Response regulatory" evidence="6">
    <location>
        <begin position="24"/>
        <end position="141"/>
    </location>
</feature>
<proteinExistence type="predicted"/>
<dbReference type="PANTHER" id="PTHR45339:SF3">
    <property type="entry name" value="HISTIDINE KINASE"/>
    <property type="match status" value="1"/>
</dbReference>
<keyword evidence="9" id="KW-1185">Reference proteome</keyword>
<dbReference type="SUPFAM" id="SSF52172">
    <property type="entry name" value="CheY-like"/>
    <property type="match status" value="1"/>
</dbReference>
<feature type="modified residue" description="4-aspartylphosphate" evidence="4">
    <location>
        <position position="73"/>
    </location>
</feature>
<evidence type="ECO:0000256" key="3">
    <source>
        <dbReference type="PROSITE-ProRule" id="PRU00110"/>
    </source>
</evidence>
<reference evidence="9" key="1">
    <citation type="submission" date="2019-01" db="EMBL/GenBank/DDBJ databases">
        <title>Gri0909 isolated from a small marine red alga.</title>
        <authorList>
            <person name="Kim J."/>
            <person name="Jeong S.E."/>
            <person name="Jeon C.O."/>
        </authorList>
    </citation>
    <scope>NUCLEOTIDE SEQUENCE [LARGE SCALE GENOMIC DNA]</scope>
    <source>
        <strain evidence="9">Gri0909</strain>
    </source>
</reference>
<dbReference type="InterPro" id="IPR008207">
    <property type="entry name" value="Sig_transdc_His_kin_Hpt_dom"/>
</dbReference>
<dbReference type="Pfam" id="PF00072">
    <property type="entry name" value="Response_reg"/>
    <property type="match status" value="1"/>
</dbReference>
<dbReference type="Gene3D" id="3.40.50.2300">
    <property type="match status" value="1"/>
</dbReference>
<comment type="caution">
    <text evidence="8">The sequence shown here is derived from an EMBL/GenBank/DDBJ whole genome shotgun (WGS) entry which is preliminary data.</text>
</comment>
<keyword evidence="1 4" id="KW-0597">Phosphoprotein</keyword>
<dbReference type="Gene3D" id="1.20.120.160">
    <property type="entry name" value="HPT domain"/>
    <property type="match status" value="1"/>
</dbReference>
<organism evidence="8 9">
    <name type="scientific">Hwanghaeella grinnelliae</name>
    <dbReference type="NCBI Taxonomy" id="2500179"/>
    <lineage>
        <taxon>Bacteria</taxon>
        <taxon>Pseudomonadati</taxon>
        <taxon>Pseudomonadota</taxon>
        <taxon>Alphaproteobacteria</taxon>
        <taxon>Rhodospirillales</taxon>
        <taxon>Rhodospirillaceae</taxon>
        <taxon>Hwanghaeella</taxon>
    </lineage>
</organism>
<dbReference type="InterPro" id="IPR036641">
    <property type="entry name" value="HPT_dom_sf"/>
</dbReference>
<dbReference type="RefSeq" id="WP_127765937.1">
    <property type="nucleotide sequence ID" value="NZ_SADE01000002.1"/>
</dbReference>
<feature type="region of interest" description="Disordered" evidence="5">
    <location>
        <begin position="1"/>
        <end position="23"/>
    </location>
</feature>
<dbReference type="GO" id="GO:0005886">
    <property type="term" value="C:plasma membrane"/>
    <property type="evidence" value="ECO:0007669"/>
    <property type="project" value="UniProtKB-SubCell"/>
</dbReference>
<accession>A0A3S2Z7I0</accession>
<dbReference type="InterPro" id="IPR011006">
    <property type="entry name" value="CheY-like_superfamily"/>
</dbReference>
<dbReference type="Proteomes" id="UP000287447">
    <property type="component" value="Unassembled WGS sequence"/>
</dbReference>
<dbReference type="OrthoDB" id="9801602at2"/>
<keyword evidence="2" id="KW-0902">Two-component regulatory system</keyword>
<dbReference type="PROSITE" id="PS50110">
    <property type="entry name" value="RESPONSE_REGULATORY"/>
    <property type="match status" value="1"/>
</dbReference>
<evidence type="ECO:0000256" key="1">
    <source>
        <dbReference type="ARBA" id="ARBA00022553"/>
    </source>
</evidence>
<sequence length="286" mass="30792">MQQSVLAKGDHGGTTGSEPGERGRVLLVDDGETNRMIARAMLRRAGFIVDEAFDGAEAVDLVLQHAYAAVLMDVAMPVMDGVEATRAIRQLPAPNCDIPVVALTAHDTPADRMRCLEAGMDDYIAKPLRYAELVQVLDRNARPADEAEAPADKAACCEDAETVDVEGLGKTVVIQCEKLAQLEEDAGPEAMRDLIVMYLGEADRLTAALMAADKSVSAKDRSRWAHSLKSSSASFGARAVELTAAVLEKSYDKGDFTRAELFLRQLPALGELTMQAFAKRGLGRSQ</sequence>
<dbReference type="SMART" id="SM00448">
    <property type="entry name" value="REC"/>
    <property type="match status" value="1"/>
</dbReference>
<dbReference type="SUPFAM" id="SSF47226">
    <property type="entry name" value="Histidine-containing phosphotransfer domain, HPT domain"/>
    <property type="match status" value="1"/>
</dbReference>
<dbReference type="CDD" id="cd17546">
    <property type="entry name" value="REC_hyHK_CKI1_RcsC-like"/>
    <property type="match status" value="1"/>
</dbReference>
<dbReference type="PANTHER" id="PTHR45339">
    <property type="entry name" value="HYBRID SIGNAL TRANSDUCTION HISTIDINE KINASE J"/>
    <property type="match status" value="1"/>
</dbReference>
<name>A0A3S2Z7I0_9PROT</name>
<feature type="modified residue" description="Phosphohistidine" evidence="3">
    <location>
        <position position="226"/>
    </location>
</feature>
<dbReference type="EMBL" id="SADE01000002">
    <property type="protein sequence ID" value="RVU36461.1"/>
    <property type="molecule type" value="Genomic_DNA"/>
</dbReference>
<evidence type="ECO:0000259" key="7">
    <source>
        <dbReference type="PROSITE" id="PS50894"/>
    </source>
</evidence>
<evidence type="ECO:0000256" key="4">
    <source>
        <dbReference type="PROSITE-ProRule" id="PRU00169"/>
    </source>
</evidence>
<dbReference type="GO" id="GO:0000160">
    <property type="term" value="P:phosphorelay signal transduction system"/>
    <property type="evidence" value="ECO:0007669"/>
    <property type="project" value="UniProtKB-KW"/>
</dbReference>
<feature type="domain" description="HPt" evidence="7">
    <location>
        <begin position="187"/>
        <end position="286"/>
    </location>
</feature>
<dbReference type="GO" id="GO:0004672">
    <property type="term" value="F:protein kinase activity"/>
    <property type="evidence" value="ECO:0007669"/>
    <property type="project" value="UniProtKB-ARBA"/>
</dbReference>